<accession>A0A4D9ELT9</accession>
<dbReference type="EMBL" id="QXTE01000069">
    <property type="protein sequence ID" value="TFK08428.1"/>
    <property type="molecule type" value="Genomic_DNA"/>
</dbReference>
<comment type="caution">
    <text evidence="1">The sequence shown here is derived from an EMBL/GenBank/DDBJ whole genome shotgun (WGS) entry which is preliminary data.</text>
</comment>
<protein>
    <submittedName>
        <fullName evidence="1">Secretin receptor</fullName>
    </submittedName>
</protein>
<keyword evidence="2" id="KW-1185">Reference proteome</keyword>
<reference evidence="1 2" key="1">
    <citation type="submission" date="2019-04" db="EMBL/GenBank/DDBJ databases">
        <title>Draft genome of the big-headed turtle Platysternon megacephalum.</title>
        <authorList>
            <person name="Gong S."/>
        </authorList>
    </citation>
    <scope>NUCLEOTIDE SEQUENCE [LARGE SCALE GENOMIC DNA]</scope>
    <source>
        <strain evidence="1">DO16091913</strain>
        <tissue evidence="1">Muscle</tissue>
    </source>
</reference>
<dbReference type="Proteomes" id="UP000297703">
    <property type="component" value="Unassembled WGS sequence"/>
</dbReference>
<proteinExistence type="predicted"/>
<evidence type="ECO:0000313" key="1">
    <source>
        <dbReference type="EMBL" id="TFK08428.1"/>
    </source>
</evidence>
<evidence type="ECO:0000313" key="2">
    <source>
        <dbReference type="Proteomes" id="UP000297703"/>
    </source>
</evidence>
<reference evidence="1 2" key="2">
    <citation type="submission" date="2019-04" db="EMBL/GenBank/DDBJ databases">
        <title>The genome sequence of big-headed turtle.</title>
        <authorList>
            <person name="Gong S."/>
        </authorList>
    </citation>
    <scope>NUCLEOTIDE SEQUENCE [LARGE SCALE GENOMIC DNA]</scope>
    <source>
        <strain evidence="1">DO16091913</strain>
        <tissue evidence="1">Muscle</tissue>
    </source>
</reference>
<keyword evidence="1" id="KW-0675">Receptor</keyword>
<name>A0A4D9ELT9_9SAUR</name>
<gene>
    <name evidence="1" type="ORF">DR999_PMT08618</name>
</gene>
<organism evidence="1 2">
    <name type="scientific">Platysternon megacephalum</name>
    <name type="common">big-headed turtle</name>
    <dbReference type="NCBI Taxonomy" id="55544"/>
    <lineage>
        <taxon>Eukaryota</taxon>
        <taxon>Metazoa</taxon>
        <taxon>Chordata</taxon>
        <taxon>Craniata</taxon>
        <taxon>Vertebrata</taxon>
        <taxon>Euteleostomi</taxon>
        <taxon>Archelosauria</taxon>
        <taxon>Testudinata</taxon>
        <taxon>Testudines</taxon>
        <taxon>Cryptodira</taxon>
        <taxon>Durocryptodira</taxon>
        <taxon>Testudinoidea</taxon>
        <taxon>Platysternidae</taxon>
        <taxon>Platysternon</taxon>
    </lineage>
</organism>
<sequence>MHSKFTSNSPTKMQHLKNISQLHKRFFFSISMTQQLKLLLLGIRFTTNNPERFNQFGFPVPNEQTKSSSTARPLLTTVSDFYGSELPVLKCVLLSSLFIATERALP</sequence>
<dbReference type="AlphaFoldDB" id="A0A4D9ELT9"/>